<dbReference type="EMBL" id="CADCTJ010000078">
    <property type="protein sequence ID" value="CAA9214580.1"/>
    <property type="molecule type" value="Genomic_DNA"/>
</dbReference>
<dbReference type="AlphaFoldDB" id="A0A6J4H8L9"/>
<sequence>MRLPDAIDSILNYQCFGILKIRNDELEIINLTTAVLLAEWVF</sequence>
<gene>
    <name evidence="1" type="ORF">AVDCRST_MAG95-260</name>
</gene>
<reference evidence="1" key="1">
    <citation type="submission" date="2020-02" db="EMBL/GenBank/DDBJ databases">
        <authorList>
            <person name="Meier V. D."/>
        </authorList>
    </citation>
    <scope>NUCLEOTIDE SEQUENCE</scope>
    <source>
        <strain evidence="1">AVDCRST_MAG95</strain>
    </source>
</reference>
<name>A0A6J4H8L9_9BACT</name>
<evidence type="ECO:0000313" key="1">
    <source>
        <dbReference type="EMBL" id="CAA9214580.1"/>
    </source>
</evidence>
<accession>A0A6J4H8L9</accession>
<protein>
    <submittedName>
        <fullName evidence="1">Uncharacterized protein</fullName>
    </submittedName>
</protein>
<proteinExistence type="predicted"/>
<organism evidence="1">
    <name type="scientific">uncultured Adhaeribacter sp</name>
    <dbReference type="NCBI Taxonomy" id="448109"/>
    <lineage>
        <taxon>Bacteria</taxon>
        <taxon>Pseudomonadati</taxon>
        <taxon>Bacteroidota</taxon>
        <taxon>Cytophagia</taxon>
        <taxon>Cytophagales</taxon>
        <taxon>Hymenobacteraceae</taxon>
        <taxon>Adhaeribacter</taxon>
        <taxon>environmental samples</taxon>
    </lineage>
</organism>